<name>A0A0F9J475_9ZZZZ</name>
<feature type="transmembrane region" description="Helical" evidence="1">
    <location>
        <begin position="255"/>
        <end position="278"/>
    </location>
</feature>
<feature type="transmembrane region" description="Helical" evidence="1">
    <location>
        <begin position="56"/>
        <end position="86"/>
    </location>
</feature>
<evidence type="ECO:0000313" key="2">
    <source>
        <dbReference type="EMBL" id="KKM64323.1"/>
    </source>
</evidence>
<reference evidence="2" key="1">
    <citation type="journal article" date="2015" name="Nature">
        <title>Complex archaea that bridge the gap between prokaryotes and eukaryotes.</title>
        <authorList>
            <person name="Spang A."/>
            <person name="Saw J.H."/>
            <person name="Jorgensen S.L."/>
            <person name="Zaremba-Niedzwiedzka K."/>
            <person name="Martijn J."/>
            <person name="Lind A.E."/>
            <person name="van Eijk R."/>
            <person name="Schleper C."/>
            <person name="Guy L."/>
            <person name="Ettema T.J."/>
        </authorList>
    </citation>
    <scope>NUCLEOTIDE SEQUENCE</scope>
</reference>
<organism evidence="2">
    <name type="scientific">marine sediment metagenome</name>
    <dbReference type="NCBI Taxonomy" id="412755"/>
    <lineage>
        <taxon>unclassified sequences</taxon>
        <taxon>metagenomes</taxon>
        <taxon>ecological metagenomes</taxon>
    </lineage>
</organism>
<proteinExistence type="predicted"/>
<dbReference type="AlphaFoldDB" id="A0A0F9J475"/>
<accession>A0A0F9J475</accession>
<keyword evidence="1" id="KW-0812">Transmembrane</keyword>
<feature type="transmembrane region" description="Helical" evidence="1">
    <location>
        <begin position="115"/>
        <end position="138"/>
    </location>
</feature>
<keyword evidence="1" id="KW-1133">Transmembrane helix</keyword>
<feature type="transmembrane region" description="Helical" evidence="1">
    <location>
        <begin position="158"/>
        <end position="182"/>
    </location>
</feature>
<sequence length="311" mass="35777">MSNPKRSFRYRNLLIIFTLYCIFWIILVAILRDVLKPQTRFALTRFLPLNDAITELAFIFSFILPLSSIIGVIFGGYLITPIVLYLHKKIFGSKMHYGIQYEKPTQDANLFSRSFFPVLMAINLSSIFLTPTVIQFILEADLFAEIDVVSRAPVLTRFLAEAILLMITFGISTMFFSSVWFLKDSGIIYSSQERLINSNEFFTLKSIGDWLQTMFRSYAGIGSIITYIIIIYDFLTNFINNLGFPGNILNIPGIILWLGLPFYLAISLIPALIFNDVIKKSRTSYVRKFGKYLGIRDSVEITFEFKKKEKL</sequence>
<keyword evidence="1" id="KW-0472">Membrane</keyword>
<evidence type="ECO:0000256" key="1">
    <source>
        <dbReference type="SAM" id="Phobius"/>
    </source>
</evidence>
<protein>
    <submittedName>
        <fullName evidence="2">Uncharacterized protein</fullName>
    </submittedName>
</protein>
<gene>
    <name evidence="2" type="ORF">LCGC14_1502530</name>
</gene>
<comment type="caution">
    <text evidence="2">The sequence shown here is derived from an EMBL/GenBank/DDBJ whole genome shotgun (WGS) entry which is preliminary data.</text>
</comment>
<feature type="transmembrane region" description="Helical" evidence="1">
    <location>
        <begin position="215"/>
        <end position="235"/>
    </location>
</feature>
<dbReference type="EMBL" id="LAZR01010924">
    <property type="protein sequence ID" value="KKM64323.1"/>
    <property type="molecule type" value="Genomic_DNA"/>
</dbReference>
<feature type="transmembrane region" description="Helical" evidence="1">
    <location>
        <begin position="12"/>
        <end position="31"/>
    </location>
</feature>